<evidence type="ECO:0000313" key="2">
    <source>
        <dbReference type="Proteomes" id="UP000694415"/>
    </source>
</evidence>
<sequence>MSITEENSQMRMLMREVKYFKQYRVMSMTFYVRKNGKCQLHTVWADKGRKNSCSLLWYLFHKTECPKIEATDFRLGTWVLRHASRHFPKIYFCPSYEGVYSLPGPSYVYLQIHFVSNTTILFEVKFINDMNYNLNLTGALATGTNITQEMWEEYMKLTQQLGIPIENIENVYETGKLVPVKVNQN</sequence>
<dbReference type="Gene3D" id="2.40.128.20">
    <property type="match status" value="2"/>
</dbReference>
<dbReference type="Ensembl" id="ENSMSIT00000004346.1">
    <property type="protein sequence ID" value="ENSMSIP00000003445.1"/>
    <property type="gene ID" value="ENSMSIG00000003170.1"/>
</dbReference>
<accession>A0A8C6GB53</accession>
<keyword evidence="2" id="KW-1185">Reference proteome</keyword>
<reference evidence="1" key="2">
    <citation type="submission" date="2025-09" db="UniProtKB">
        <authorList>
            <consortium name="Ensembl"/>
        </authorList>
    </citation>
    <scope>IDENTIFICATION</scope>
</reference>
<dbReference type="InterPro" id="IPR012674">
    <property type="entry name" value="Calycin"/>
</dbReference>
<dbReference type="Proteomes" id="UP000694415">
    <property type="component" value="Unplaced"/>
</dbReference>
<dbReference type="AlphaFoldDB" id="A0A8C6GB53"/>
<evidence type="ECO:0000313" key="1">
    <source>
        <dbReference type="Ensembl" id="ENSMSIP00000003445.1"/>
    </source>
</evidence>
<organism evidence="1 2">
    <name type="scientific">Mus spicilegus</name>
    <name type="common">Mound-building mouse</name>
    <dbReference type="NCBI Taxonomy" id="10103"/>
    <lineage>
        <taxon>Eukaryota</taxon>
        <taxon>Metazoa</taxon>
        <taxon>Chordata</taxon>
        <taxon>Craniata</taxon>
        <taxon>Vertebrata</taxon>
        <taxon>Euteleostomi</taxon>
        <taxon>Mammalia</taxon>
        <taxon>Eutheria</taxon>
        <taxon>Euarchontoglires</taxon>
        <taxon>Glires</taxon>
        <taxon>Rodentia</taxon>
        <taxon>Myomorpha</taxon>
        <taxon>Muroidea</taxon>
        <taxon>Muridae</taxon>
        <taxon>Murinae</taxon>
        <taxon>Mus</taxon>
        <taxon>Mus</taxon>
    </lineage>
</organism>
<name>A0A8C6GB53_MUSSI</name>
<dbReference type="GeneTree" id="ENSGT00840000132152"/>
<protein>
    <submittedName>
        <fullName evidence="1">Uncharacterized protein</fullName>
    </submittedName>
</protein>
<proteinExistence type="predicted"/>
<dbReference type="SUPFAM" id="SSF50814">
    <property type="entry name" value="Lipocalins"/>
    <property type="match status" value="1"/>
</dbReference>
<reference evidence="1" key="1">
    <citation type="submission" date="2025-08" db="UniProtKB">
        <authorList>
            <consortium name="Ensembl"/>
        </authorList>
    </citation>
    <scope>IDENTIFICATION</scope>
</reference>